<sequence length="52" mass="6132">MPTLRLDEKRWREIEKKAVDMTIKTQKPVTVPEVIKAVLDKCLKELKPEDLK</sequence>
<proteinExistence type="predicted"/>
<gene>
    <name evidence="1" type="ORF">GCM10007931_10230</name>
</gene>
<keyword evidence="2" id="KW-1185">Reference proteome</keyword>
<protein>
    <submittedName>
        <fullName evidence="1">Uncharacterized protein</fullName>
    </submittedName>
</protein>
<comment type="caution">
    <text evidence="1">The sequence shown here is derived from an EMBL/GenBank/DDBJ whole genome shotgun (WGS) entry which is preliminary data.</text>
</comment>
<accession>A0ABQ6EM24</accession>
<dbReference type="Proteomes" id="UP001157156">
    <property type="component" value="Unassembled WGS sequence"/>
</dbReference>
<dbReference type="EMBL" id="BSPV01000003">
    <property type="protein sequence ID" value="GLT14049.1"/>
    <property type="molecule type" value="Genomic_DNA"/>
</dbReference>
<dbReference type="RefSeq" id="WP_160117513.1">
    <property type="nucleotide sequence ID" value="NZ_BSPV01000003.1"/>
</dbReference>
<evidence type="ECO:0000313" key="1">
    <source>
        <dbReference type="EMBL" id="GLT14049.1"/>
    </source>
</evidence>
<organism evidence="1 2">
    <name type="scientific">Vibrio algivorus</name>
    <dbReference type="NCBI Taxonomy" id="1667024"/>
    <lineage>
        <taxon>Bacteria</taxon>
        <taxon>Pseudomonadati</taxon>
        <taxon>Pseudomonadota</taxon>
        <taxon>Gammaproteobacteria</taxon>
        <taxon>Vibrionales</taxon>
        <taxon>Vibrionaceae</taxon>
        <taxon>Vibrio</taxon>
    </lineage>
</organism>
<name>A0ABQ6EM24_9VIBR</name>
<evidence type="ECO:0000313" key="2">
    <source>
        <dbReference type="Proteomes" id="UP001157156"/>
    </source>
</evidence>
<reference evidence="2" key="1">
    <citation type="journal article" date="2019" name="Int. J. Syst. Evol. Microbiol.">
        <title>The Global Catalogue of Microorganisms (GCM) 10K type strain sequencing project: providing services to taxonomists for standard genome sequencing and annotation.</title>
        <authorList>
            <consortium name="The Broad Institute Genomics Platform"/>
            <consortium name="The Broad Institute Genome Sequencing Center for Infectious Disease"/>
            <person name="Wu L."/>
            <person name="Ma J."/>
        </authorList>
    </citation>
    <scope>NUCLEOTIDE SEQUENCE [LARGE SCALE GENOMIC DNA]</scope>
    <source>
        <strain evidence="2">NBRC 111146</strain>
    </source>
</reference>